<proteinExistence type="predicted"/>
<dbReference type="GO" id="GO:0046872">
    <property type="term" value="F:metal ion binding"/>
    <property type="evidence" value="ECO:0007669"/>
    <property type="project" value="InterPro"/>
</dbReference>
<organism evidence="2 3">
    <name type="scientific">Candidula unifasciata</name>
    <dbReference type="NCBI Taxonomy" id="100452"/>
    <lineage>
        <taxon>Eukaryota</taxon>
        <taxon>Metazoa</taxon>
        <taxon>Spiralia</taxon>
        <taxon>Lophotrochozoa</taxon>
        <taxon>Mollusca</taxon>
        <taxon>Gastropoda</taxon>
        <taxon>Heterobranchia</taxon>
        <taxon>Euthyneura</taxon>
        <taxon>Panpulmonata</taxon>
        <taxon>Eupulmonata</taxon>
        <taxon>Stylommatophora</taxon>
        <taxon>Helicina</taxon>
        <taxon>Helicoidea</taxon>
        <taxon>Geomitridae</taxon>
        <taxon>Candidula</taxon>
    </lineage>
</organism>
<dbReference type="AlphaFoldDB" id="A0A8S4A492"/>
<feature type="non-terminal residue" evidence="2">
    <location>
        <position position="693"/>
    </location>
</feature>
<dbReference type="GO" id="GO:0006508">
    <property type="term" value="P:proteolysis"/>
    <property type="evidence" value="ECO:0007669"/>
    <property type="project" value="InterPro"/>
</dbReference>
<protein>
    <recommendedName>
        <fullName evidence="1">Peptidase M16C associated domain-containing protein</fullName>
    </recommendedName>
</protein>
<keyword evidence="3" id="KW-1185">Reference proteome</keyword>
<dbReference type="SUPFAM" id="SSF63411">
    <property type="entry name" value="LuxS/MPP-like metallohydrolase"/>
    <property type="match status" value="3"/>
</dbReference>
<dbReference type="EMBL" id="CAJHNH020007935">
    <property type="protein sequence ID" value="CAG5135128.1"/>
    <property type="molecule type" value="Genomic_DNA"/>
</dbReference>
<dbReference type="OrthoDB" id="4953at2759"/>
<dbReference type="PANTHER" id="PTHR43016">
    <property type="entry name" value="PRESEQUENCE PROTEASE"/>
    <property type="match status" value="1"/>
</dbReference>
<reference evidence="2" key="1">
    <citation type="submission" date="2021-04" db="EMBL/GenBank/DDBJ databases">
        <authorList>
            <consortium name="Molecular Ecology Group"/>
        </authorList>
    </citation>
    <scope>NUCLEOTIDE SEQUENCE</scope>
</reference>
<gene>
    <name evidence="2" type="ORF">CUNI_LOCUS20686</name>
</gene>
<accession>A0A8S4A492</accession>
<name>A0A8S4A492_9EUPU</name>
<dbReference type="InterPro" id="IPR011249">
    <property type="entry name" value="Metalloenz_LuxS/M16"/>
</dbReference>
<dbReference type="SMART" id="SM01264">
    <property type="entry name" value="M16C_associated"/>
    <property type="match status" value="1"/>
</dbReference>
<dbReference type="Gene3D" id="3.30.830.10">
    <property type="entry name" value="Metalloenzyme, LuxS/M16 peptidase-like"/>
    <property type="match status" value="3"/>
</dbReference>
<sequence length="693" mass="78910">VSFSILENSTLAVYITFQNADCDRLDEIEDEFMRIITKIANRDEALDMKRMSAVIHRRKLDTLSSLEYMPYDTTAFFIIGHFLYGSDEEDLKNRLNTVDLCDRMQNETEEFWLNLLKKYFLGTPRVVIIGRPSLDLGADMGKEEQERIEKQKEELGEEGLKECKRLVEKAEEENSRPAPKSVHDKIQPPSTESIILHTISPSTNIANSSTQDTNKNFPLSDLPFRFMLDDIHTNFVELNILLDSCELPQRLRYYLPLYSDLLSESAVVRNGVLMPYEEVVAQLEIDTCFCGAGSGFPGAKHLRCGAFPQVFALTIRAEDSKYETAVSWARDLLFHICFTADRVKIVAQKQLSETSTAKRSGSKIMRTLLRELCFQPESNLRVVSMLRQASFLSDLISKLDSNPGQVLKDLKELQKILTCPNNIQVHLACNVSNLAARVSPASPWKAFLPDAPVEGRPSSIHVTRTSELAIPREQIPNPHVIVGIKEVESSFMMQTVPGISDFLHPDLPALMVLLQYFTQCEGPMWRRIRGLGLSYNYNMYVDVEAGLLFFLLSKATYIQDPYKEAKAIVTEYLTGEQEFSQMELEAAKSSLIFELVEEQKTVLKSSELSLLSYFQQVPHSYPKDMLDRVSQVKLEDLERVGLKYVLPLFDPAKTRCAIVVNFTKVQHTQEIFLQKHEIKLTELQLEDESLISL</sequence>
<evidence type="ECO:0000313" key="2">
    <source>
        <dbReference type="EMBL" id="CAG5135128.1"/>
    </source>
</evidence>
<evidence type="ECO:0000313" key="3">
    <source>
        <dbReference type="Proteomes" id="UP000678393"/>
    </source>
</evidence>
<dbReference type="Proteomes" id="UP000678393">
    <property type="component" value="Unassembled WGS sequence"/>
</dbReference>
<evidence type="ECO:0000259" key="1">
    <source>
        <dbReference type="SMART" id="SM01264"/>
    </source>
</evidence>
<dbReference type="InterPro" id="IPR013578">
    <property type="entry name" value="Peptidase_M16C_assoc"/>
</dbReference>
<comment type="caution">
    <text evidence="2">The sequence shown here is derived from an EMBL/GenBank/DDBJ whole genome shotgun (WGS) entry which is preliminary data.</text>
</comment>
<dbReference type="PANTHER" id="PTHR43016:SF16">
    <property type="entry name" value="METALLOPROTEASE, PUTATIVE (AFU_ORTHOLOGUE AFUA_4G07610)-RELATED"/>
    <property type="match status" value="1"/>
</dbReference>
<feature type="domain" description="Peptidase M16C associated" evidence="1">
    <location>
        <begin position="130"/>
        <end position="413"/>
    </location>
</feature>